<dbReference type="InterPro" id="IPR029058">
    <property type="entry name" value="AB_hydrolase_fold"/>
</dbReference>
<keyword evidence="3" id="KW-0378">Hydrolase</keyword>
<evidence type="ECO:0000256" key="1">
    <source>
        <dbReference type="SAM" id="Phobius"/>
    </source>
</evidence>
<sequence>MTKTKRKRIWLRILLAGFVLIALVAAGSFLYLKSQTYAPSNKAESALQSNSEVNVTEGKNGYTFEPADGSIMQPNIIFYPGGLVEPGSYSPFASELAKLGHRVYIAKMPLNLAIFGQNKADSFVKEHPGESFVIGGHSLGGAFAARYASEHSDQLAGIYFLASYADESGSLSETDLAALQITGTSDGVLKLEEWESSKANLPELTEYVSINGGNHGQFGSYGPQKGDSDPQIGEDDQLEKVVDAMQNWMEQFKNN</sequence>
<dbReference type="Pfam" id="PF12695">
    <property type="entry name" value="Abhydrolase_5"/>
    <property type="match status" value="1"/>
</dbReference>
<feature type="domain" description="Alpha/beta hydrolase fold-5" evidence="2">
    <location>
        <begin position="76"/>
        <end position="238"/>
    </location>
</feature>
<dbReference type="RefSeq" id="WP_171633635.1">
    <property type="nucleotide sequence ID" value="NZ_WHNY01000067.1"/>
</dbReference>
<dbReference type="SUPFAM" id="SSF53474">
    <property type="entry name" value="alpha/beta-Hydrolases"/>
    <property type="match status" value="1"/>
</dbReference>
<feature type="transmembrane region" description="Helical" evidence="1">
    <location>
        <begin position="9"/>
        <end position="32"/>
    </location>
</feature>
<dbReference type="EMBL" id="WHNY01000067">
    <property type="protein sequence ID" value="NOU66971.1"/>
    <property type="molecule type" value="Genomic_DNA"/>
</dbReference>
<dbReference type="GO" id="GO:0016787">
    <property type="term" value="F:hydrolase activity"/>
    <property type="evidence" value="ECO:0007669"/>
    <property type="project" value="UniProtKB-KW"/>
</dbReference>
<accession>A0ABX1XF08</accession>
<keyword evidence="1" id="KW-0472">Membrane</keyword>
<organism evidence="3 4">
    <name type="scientific">Paenibacillus plantarum</name>
    <dbReference type="NCBI Taxonomy" id="2654975"/>
    <lineage>
        <taxon>Bacteria</taxon>
        <taxon>Bacillati</taxon>
        <taxon>Bacillota</taxon>
        <taxon>Bacilli</taxon>
        <taxon>Bacillales</taxon>
        <taxon>Paenibacillaceae</taxon>
        <taxon>Paenibacillus</taxon>
    </lineage>
</organism>
<evidence type="ECO:0000313" key="3">
    <source>
        <dbReference type="EMBL" id="NOU66971.1"/>
    </source>
</evidence>
<keyword evidence="4" id="KW-1185">Reference proteome</keyword>
<gene>
    <name evidence="3" type="ORF">GC096_23260</name>
</gene>
<name>A0ABX1XF08_9BACL</name>
<evidence type="ECO:0000313" key="4">
    <source>
        <dbReference type="Proteomes" id="UP000653578"/>
    </source>
</evidence>
<proteinExistence type="predicted"/>
<evidence type="ECO:0000259" key="2">
    <source>
        <dbReference type="Pfam" id="PF12695"/>
    </source>
</evidence>
<comment type="caution">
    <text evidence="3">The sequence shown here is derived from an EMBL/GenBank/DDBJ whole genome shotgun (WGS) entry which is preliminary data.</text>
</comment>
<dbReference type="Proteomes" id="UP000653578">
    <property type="component" value="Unassembled WGS sequence"/>
</dbReference>
<keyword evidence="1" id="KW-0812">Transmembrane</keyword>
<reference evidence="3 4" key="1">
    <citation type="submission" date="2019-10" db="EMBL/GenBank/DDBJ databases">
        <title>Description of Paenibacillus humi sp. nov.</title>
        <authorList>
            <person name="Carlier A."/>
            <person name="Qi S."/>
        </authorList>
    </citation>
    <scope>NUCLEOTIDE SEQUENCE [LARGE SCALE GENOMIC DNA]</scope>
    <source>
        <strain evidence="3 4">LMG 31461</strain>
    </source>
</reference>
<dbReference type="Gene3D" id="3.40.50.1820">
    <property type="entry name" value="alpha/beta hydrolase"/>
    <property type="match status" value="1"/>
</dbReference>
<dbReference type="InterPro" id="IPR029059">
    <property type="entry name" value="AB_hydrolase_5"/>
</dbReference>
<protein>
    <submittedName>
        <fullName evidence="3">Alpha/beta hydrolase</fullName>
    </submittedName>
</protein>
<keyword evidence="1" id="KW-1133">Transmembrane helix</keyword>